<dbReference type="RefSeq" id="WP_116611038.1">
    <property type="nucleotide sequence ID" value="NZ_QEOB01000005.1"/>
</dbReference>
<organism evidence="1 2">
    <name type="scientific">Paraburkholderia unamae</name>
    <dbReference type="NCBI Taxonomy" id="219649"/>
    <lineage>
        <taxon>Bacteria</taxon>
        <taxon>Pseudomonadati</taxon>
        <taxon>Pseudomonadota</taxon>
        <taxon>Betaproteobacteria</taxon>
        <taxon>Burkholderiales</taxon>
        <taxon>Burkholderiaceae</taxon>
        <taxon>Paraburkholderia</taxon>
    </lineage>
</organism>
<keyword evidence="2" id="KW-1185">Reference proteome</keyword>
<evidence type="ECO:0000313" key="1">
    <source>
        <dbReference type="EMBL" id="PVX84553.1"/>
    </source>
</evidence>
<proteinExistence type="predicted"/>
<evidence type="ECO:0000313" key="2">
    <source>
        <dbReference type="Proteomes" id="UP000245712"/>
    </source>
</evidence>
<protein>
    <submittedName>
        <fullName evidence="1">Uncharacterized protein</fullName>
    </submittedName>
</protein>
<reference evidence="1 2" key="1">
    <citation type="submission" date="2018-05" db="EMBL/GenBank/DDBJ databases">
        <title>Genomic Encyclopedia of Type Strains, Phase IV (KMG-V): Genome sequencing to study the core and pangenomes of soil and plant-associated prokaryotes.</title>
        <authorList>
            <person name="Whitman W."/>
        </authorList>
    </citation>
    <scope>NUCLEOTIDE SEQUENCE [LARGE SCALE GENOMIC DNA]</scope>
    <source>
        <strain evidence="1 2">SCZa-39</strain>
    </source>
</reference>
<name>A0ABX5KQ73_9BURK</name>
<dbReference type="Proteomes" id="UP000245712">
    <property type="component" value="Unassembled WGS sequence"/>
</dbReference>
<gene>
    <name evidence="1" type="ORF">C7402_105394</name>
</gene>
<comment type="caution">
    <text evidence="1">The sequence shown here is derived from an EMBL/GenBank/DDBJ whole genome shotgun (WGS) entry which is preliminary data.</text>
</comment>
<accession>A0ABX5KQ73</accession>
<sequence>MRPERAFYDLQVRFARAAARLADMPLGAALLDCTNLYVRFGAGRGFDAAHPLWEAYLSGINRYASEAGQCEWTWRHVQRCQANETHRAGPAVVATFGCFSYAREPHGGLRLHFNAQADNGLSPLDIRRFDARRDELRRLIDQLRAHLHESGDASRDPLVHGTSWLYNLPAYRRLFPAVYVASAQPVARLRALSLWGQFLDRHGCVRKDSAAKLLAQAERERDFARLVQCFPVQALAVHAPVSAFRADFTV</sequence>
<dbReference type="EMBL" id="QEOB01000005">
    <property type="protein sequence ID" value="PVX84553.1"/>
    <property type="molecule type" value="Genomic_DNA"/>
</dbReference>